<keyword evidence="11" id="KW-1185">Reference proteome</keyword>
<dbReference type="EMBL" id="JEMT01025829">
    <property type="protein sequence ID" value="EXX60921.1"/>
    <property type="molecule type" value="Genomic_DNA"/>
</dbReference>
<evidence type="ECO:0000256" key="7">
    <source>
        <dbReference type="ARBA" id="ARBA00023136"/>
    </source>
</evidence>
<evidence type="ECO:0000256" key="2">
    <source>
        <dbReference type="ARBA" id="ARBA00022741"/>
    </source>
</evidence>
<keyword evidence="2 8" id="KW-0547">Nucleotide-binding</keyword>
<evidence type="ECO:0000256" key="8">
    <source>
        <dbReference type="HAMAP-Rule" id="MF_03109"/>
    </source>
</evidence>
<proteinExistence type="inferred from homology"/>
<evidence type="ECO:0000259" key="9">
    <source>
        <dbReference type="PROSITE" id="PS51715"/>
    </source>
</evidence>
<evidence type="ECO:0000313" key="11">
    <source>
        <dbReference type="Proteomes" id="UP000022910"/>
    </source>
</evidence>
<evidence type="ECO:0000256" key="1">
    <source>
        <dbReference type="ARBA" id="ARBA00022692"/>
    </source>
</evidence>
<dbReference type="InterPro" id="IPR030386">
    <property type="entry name" value="G_GB1_RHD3_dom"/>
</dbReference>
<keyword evidence="7 8" id="KW-0472">Membrane</keyword>
<dbReference type="PANTHER" id="PTHR45923">
    <property type="entry name" value="PROTEIN SEY1"/>
    <property type="match status" value="1"/>
</dbReference>
<dbReference type="GO" id="GO:0003924">
    <property type="term" value="F:GTPase activity"/>
    <property type="evidence" value="ECO:0007669"/>
    <property type="project" value="UniProtKB-UniRule"/>
</dbReference>
<dbReference type="InterPro" id="IPR046758">
    <property type="entry name" value="Sey1/RHD3-like_3HB"/>
</dbReference>
<dbReference type="InterPro" id="IPR027417">
    <property type="entry name" value="P-loop_NTPase"/>
</dbReference>
<comment type="caution">
    <text evidence="10">The sequence shown here is derived from an EMBL/GenBank/DDBJ whole genome shotgun (WGS) entry which is preliminary data.</text>
</comment>
<feature type="topological domain" description="Cytoplasmic" evidence="8">
    <location>
        <position position="599"/>
    </location>
</feature>
<feature type="binding site" evidence="8">
    <location>
        <begin position="59"/>
        <end position="66"/>
    </location>
    <ligand>
        <name>GTP</name>
        <dbReference type="ChEBI" id="CHEBI:37565"/>
    </ligand>
</feature>
<dbReference type="PANTHER" id="PTHR45923:SF2">
    <property type="entry name" value="PROTEIN SEY1"/>
    <property type="match status" value="1"/>
</dbReference>
<evidence type="ECO:0000313" key="10">
    <source>
        <dbReference type="EMBL" id="EXX60921.1"/>
    </source>
</evidence>
<keyword evidence="3 8" id="KW-0378">Hydrolase</keyword>
<comment type="caution">
    <text evidence="8">Lacks conserved residue(s) required for the propagation of feature annotation.</text>
</comment>
<organism evidence="10 11">
    <name type="scientific">Rhizophagus irregularis (strain DAOM 197198w)</name>
    <name type="common">Glomus intraradices</name>
    <dbReference type="NCBI Taxonomy" id="1432141"/>
    <lineage>
        <taxon>Eukaryota</taxon>
        <taxon>Fungi</taxon>
        <taxon>Fungi incertae sedis</taxon>
        <taxon>Mucoromycota</taxon>
        <taxon>Glomeromycotina</taxon>
        <taxon>Glomeromycetes</taxon>
        <taxon>Glomerales</taxon>
        <taxon>Glomeraceae</taxon>
        <taxon>Rhizophagus</taxon>
    </lineage>
</organism>
<comment type="similarity">
    <text evidence="8">Belongs to the TRAFAC class dynamin-like GTPase superfamily. GB1/RHD3 GTPase family. RHD3 subfamily.</text>
</comment>
<keyword evidence="6 8" id="KW-0342">GTP-binding</keyword>
<dbReference type="AlphaFoldDB" id="A0A015KMF5"/>
<dbReference type="SUPFAM" id="SSF52540">
    <property type="entry name" value="P-loop containing nucleoside triphosphate hydrolases"/>
    <property type="match status" value="1"/>
</dbReference>
<evidence type="ECO:0000256" key="6">
    <source>
        <dbReference type="ARBA" id="ARBA00023134"/>
    </source>
</evidence>
<feature type="domain" description="GB1/RHD3-type G" evidence="9">
    <location>
        <begin position="49"/>
        <end position="266"/>
    </location>
</feature>
<dbReference type="PROSITE" id="PS51715">
    <property type="entry name" value="G_GB1_RHD3"/>
    <property type="match status" value="1"/>
</dbReference>
<evidence type="ECO:0000256" key="3">
    <source>
        <dbReference type="ARBA" id="ARBA00022801"/>
    </source>
</evidence>
<feature type="topological domain" description="Cytoplasmic" evidence="8">
    <location>
        <begin position="1"/>
        <end position="599"/>
    </location>
</feature>
<dbReference type="GO" id="GO:0005789">
    <property type="term" value="C:endoplasmic reticulum membrane"/>
    <property type="evidence" value="ECO:0007669"/>
    <property type="project" value="UniProtKB-SubCell"/>
</dbReference>
<comment type="subcellular location">
    <subcellularLocation>
        <location evidence="8">Endoplasmic reticulum membrane</location>
        <topology evidence="8">Multi-pass membrane protein</topology>
    </subcellularLocation>
    <text evidence="8">Enriched in the cortical ER. Concentrated in punctae along the ER tubules.</text>
</comment>
<dbReference type="Pfam" id="PF05879">
    <property type="entry name" value="RHD3_GTPase"/>
    <property type="match status" value="1"/>
</dbReference>
<accession>A0A015KMF5</accession>
<dbReference type="InterPro" id="IPR008803">
    <property type="entry name" value="RHD3/Sey1"/>
</dbReference>
<sequence>MNGVANDSNGQANGVKKTSTQLQIIDENQHFTQELSQSMKDEWHLADSGFNYNLVAVFGSQSTGKSTLLNRLFGTNFDVMSESARRQTTKGIWMSRGKDMNVLIMDVEGTDGRERGEDQDFERKSALFSMATSNVIIVNLWEHQVGLYQGANMGLLKTVFEVNLQLFQAARGKEKTLLLFVIRDHVGATPLANLANTLTADLDRIWQSVSKPEGLENCSINDYFDFMFTALPHKLLLPEKFEEEVIKLRERFVNQNHKDFVFKPNYSKRVPADGFHVYAEGIWDQIMSNKDLDLPTQQELLAQYRCDEIATVAFEAFLGKIKGFRQPIEAGKIIEGLGPQMEEIRNTTIKQFDKDASRYHSDVYKRKRNEILNKANSQLHAFYLGQLKNLSKKAITMFNSRIQEKLKGEGYDFAEVVLNARNEVEDYFKKNAESIVLTETDWTYDEEITQLQEGIDEIAAKSRIEETKKMINGLEKAFQAQINEFVTLYFKSPTPDMWTKIVNKFQEVLDKTEQQLLKKAKSFNSSEEENAKSVENLRKRSWQQLRKKIDDELADNMFLLKLRERFEEKFRYDDEGLPKVWKPEDDIDAHFRKSRDDVI</sequence>
<dbReference type="CDD" id="cd01851">
    <property type="entry name" value="GBP"/>
    <property type="match status" value="1"/>
</dbReference>
<evidence type="ECO:0000256" key="4">
    <source>
        <dbReference type="ARBA" id="ARBA00022824"/>
    </source>
</evidence>
<dbReference type="GO" id="GO:0016320">
    <property type="term" value="P:endoplasmic reticulum membrane fusion"/>
    <property type="evidence" value="ECO:0007669"/>
    <property type="project" value="TreeGrafter"/>
</dbReference>
<dbReference type="FunFam" id="3.40.50.300:FF:000727">
    <property type="entry name" value="Protein SEY1 homolog"/>
    <property type="match status" value="1"/>
</dbReference>
<keyword evidence="1 8" id="KW-0812">Transmembrane</keyword>
<dbReference type="Proteomes" id="UP000022910">
    <property type="component" value="Unassembled WGS sequence"/>
</dbReference>
<protein>
    <submittedName>
        <fullName evidence="10">Sey1p</fullName>
    </submittedName>
</protein>
<dbReference type="HAMAP" id="MF_03109">
    <property type="entry name" value="Sey1"/>
    <property type="match status" value="1"/>
</dbReference>
<dbReference type="HOGENOM" id="CLU_011270_0_0_1"/>
<dbReference type="GO" id="GO:0005525">
    <property type="term" value="F:GTP binding"/>
    <property type="evidence" value="ECO:0007669"/>
    <property type="project" value="UniProtKB-UniRule"/>
</dbReference>
<dbReference type="Pfam" id="PF20428">
    <property type="entry name" value="Sey1_3HB"/>
    <property type="match status" value="1"/>
</dbReference>
<keyword evidence="4 8" id="KW-0256">Endoplasmic reticulum</keyword>
<gene>
    <name evidence="8" type="primary">SEY1</name>
    <name evidence="10" type="ORF">RirG_175690</name>
</gene>
<dbReference type="Gene3D" id="3.40.50.300">
    <property type="entry name" value="P-loop containing nucleotide triphosphate hydrolases"/>
    <property type="match status" value="1"/>
</dbReference>
<evidence type="ECO:0000256" key="5">
    <source>
        <dbReference type="ARBA" id="ARBA00022989"/>
    </source>
</evidence>
<reference evidence="10 11" key="1">
    <citation type="submission" date="2014-02" db="EMBL/GenBank/DDBJ databases">
        <title>Single nucleus genome sequencing reveals high similarity among nuclei of an endomycorrhizal fungus.</title>
        <authorList>
            <person name="Lin K."/>
            <person name="Geurts R."/>
            <person name="Zhang Z."/>
            <person name="Limpens E."/>
            <person name="Saunders D.G."/>
            <person name="Mu D."/>
            <person name="Pang E."/>
            <person name="Cao H."/>
            <person name="Cha H."/>
            <person name="Lin T."/>
            <person name="Zhou Q."/>
            <person name="Shang Y."/>
            <person name="Li Y."/>
            <person name="Ivanov S."/>
            <person name="Sharma T."/>
            <person name="Velzen R.V."/>
            <person name="Ruijter N.D."/>
            <person name="Aanen D.K."/>
            <person name="Win J."/>
            <person name="Kamoun S."/>
            <person name="Bisseling T."/>
            <person name="Huang S."/>
        </authorList>
    </citation>
    <scope>NUCLEOTIDE SEQUENCE [LARGE SCALE GENOMIC DNA]</scope>
    <source>
        <strain evidence="11">DAOM197198w</strain>
    </source>
</reference>
<name>A0A015KMF5_RHIIW</name>
<keyword evidence="5 8" id="KW-1133">Transmembrane helix</keyword>